<comment type="caution">
    <text evidence="3">The sequence shown here is derived from an EMBL/GenBank/DDBJ whole genome shotgun (WGS) entry which is preliminary data.</text>
</comment>
<dbReference type="EMBL" id="JBBCAQ010000034">
    <property type="protein sequence ID" value="KAK7579587.1"/>
    <property type="molecule type" value="Genomic_DNA"/>
</dbReference>
<feature type="domain" description="PH" evidence="2">
    <location>
        <begin position="398"/>
        <end position="496"/>
    </location>
</feature>
<proteinExistence type="predicted"/>
<organism evidence="3 4">
    <name type="scientific">Parthenolecanium corni</name>
    <dbReference type="NCBI Taxonomy" id="536013"/>
    <lineage>
        <taxon>Eukaryota</taxon>
        <taxon>Metazoa</taxon>
        <taxon>Ecdysozoa</taxon>
        <taxon>Arthropoda</taxon>
        <taxon>Hexapoda</taxon>
        <taxon>Insecta</taxon>
        <taxon>Pterygota</taxon>
        <taxon>Neoptera</taxon>
        <taxon>Paraneoptera</taxon>
        <taxon>Hemiptera</taxon>
        <taxon>Sternorrhyncha</taxon>
        <taxon>Coccoidea</taxon>
        <taxon>Coccidae</taxon>
        <taxon>Parthenolecanium</taxon>
    </lineage>
</organism>
<feature type="region of interest" description="Disordered" evidence="1">
    <location>
        <begin position="67"/>
        <end position="104"/>
    </location>
</feature>
<dbReference type="GO" id="GO:0032418">
    <property type="term" value="P:lysosome localization"/>
    <property type="evidence" value="ECO:0007669"/>
    <property type="project" value="TreeGrafter"/>
</dbReference>
<feature type="compositionally biased region" description="Basic and acidic residues" evidence="1">
    <location>
        <begin position="67"/>
        <end position="81"/>
    </location>
</feature>
<dbReference type="InterPro" id="IPR011993">
    <property type="entry name" value="PH-like_dom_sf"/>
</dbReference>
<gene>
    <name evidence="3" type="ORF">V9T40_000216</name>
</gene>
<dbReference type="SMART" id="SM00233">
    <property type="entry name" value="PH"/>
    <property type="match status" value="1"/>
</dbReference>
<dbReference type="InterPro" id="IPR053015">
    <property type="entry name" value="PH_domain-containing_M2"/>
</dbReference>
<dbReference type="Proteomes" id="UP001367676">
    <property type="component" value="Unassembled WGS sequence"/>
</dbReference>
<dbReference type="GO" id="GO:0032880">
    <property type="term" value="P:regulation of protein localization"/>
    <property type="evidence" value="ECO:0007669"/>
    <property type="project" value="TreeGrafter"/>
</dbReference>
<dbReference type="PROSITE" id="PS50003">
    <property type="entry name" value="PH_DOMAIN"/>
    <property type="match status" value="1"/>
</dbReference>
<dbReference type="SUPFAM" id="SSF50729">
    <property type="entry name" value="PH domain-like"/>
    <property type="match status" value="1"/>
</dbReference>
<protein>
    <recommendedName>
        <fullName evidence="2">PH domain-containing protein</fullName>
    </recommendedName>
</protein>
<dbReference type="PANTHER" id="PTHR46556:SF1">
    <property type="entry name" value="PLECKSTRIN HOMOLOGY DOMAIN-CONTAINING FAMILY M MEMBER 2"/>
    <property type="match status" value="1"/>
</dbReference>
<dbReference type="Gene3D" id="2.30.29.30">
    <property type="entry name" value="Pleckstrin-homology domain (PH domain)/Phosphotyrosine-binding domain (PTB)"/>
    <property type="match status" value="1"/>
</dbReference>
<accession>A0AAN9T947</accession>
<keyword evidence="4" id="KW-1185">Reference proteome</keyword>
<evidence type="ECO:0000259" key="2">
    <source>
        <dbReference type="PROSITE" id="PS50003"/>
    </source>
</evidence>
<dbReference type="GO" id="GO:0019894">
    <property type="term" value="F:kinesin binding"/>
    <property type="evidence" value="ECO:0007669"/>
    <property type="project" value="TreeGrafter"/>
</dbReference>
<evidence type="ECO:0000313" key="4">
    <source>
        <dbReference type="Proteomes" id="UP001367676"/>
    </source>
</evidence>
<dbReference type="Pfam" id="PF00169">
    <property type="entry name" value="PH"/>
    <property type="match status" value="1"/>
</dbReference>
<dbReference type="GO" id="GO:0010008">
    <property type="term" value="C:endosome membrane"/>
    <property type="evidence" value="ECO:0007669"/>
    <property type="project" value="TreeGrafter"/>
</dbReference>
<dbReference type="InterPro" id="IPR001849">
    <property type="entry name" value="PH_domain"/>
</dbReference>
<sequence length="599" mass="68214">MSEQAEEPIVIRRNRGRTKPNKDIVFKSKRVSFETESGEYDAVGLPRDHMRAFASGLDVQLQRFSDKVDQEKCDSEKRDPPRNWSSPTRALSKSNSNSYLKSTSKSDYPCLLERGVPEGREDPNLYSSASNLSQWENDGRAKSIFDDRCSSAKDLLVKKFLKSIPSSKRAQVARCELRSSVTQSRVRRLHVPLSDRRLGDSKEYSASVESLCKEIAVNALPVENIASRLKPSLLKLVAASDCECTLYKVYKLLDVEGSPVLAVITSESLCLVGYDDASDQFCLLYRCDFQYLLAAVIGPFCQLVIVLDKCKRRYLVNTGISESTASELISHLEIAMRRWCIKSKTEFVFNVAQIFEMERMAVFHSLLPDNAFFEHEVVIAQYTVWLQEDYVESTSPLGPEREGYLMAKLEKQSLWVPLYACLKGGVLYLFETNSERIPKLAVPLRSFRYGGCRIHKNAERPHTFEIILEENSTLDFGAADELEMMEWIRDIHSSATQISNVKELGREKESHIVNCFVTLSKNQILLHRFPNEIISRAFINNVTSFTKSSWPNSYYCLMELCCREASEVGGDWILYFVSEDSFKSFCSVFAKINDQSLTM</sequence>
<evidence type="ECO:0000313" key="3">
    <source>
        <dbReference type="EMBL" id="KAK7579587.1"/>
    </source>
</evidence>
<dbReference type="GO" id="GO:0007030">
    <property type="term" value="P:Golgi organization"/>
    <property type="evidence" value="ECO:0007669"/>
    <property type="project" value="TreeGrafter"/>
</dbReference>
<reference evidence="3 4" key="1">
    <citation type="submission" date="2024-03" db="EMBL/GenBank/DDBJ databases">
        <title>Adaptation during the transition from Ophiocordyceps entomopathogen to insect associate is accompanied by gene loss and intensified selection.</title>
        <authorList>
            <person name="Ward C.M."/>
            <person name="Onetto C.A."/>
            <person name="Borneman A.R."/>
        </authorList>
    </citation>
    <scope>NUCLEOTIDE SEQUENCE [LARGE SCALE GENOMIC DNA]</scope>
    <source>
        <strain evidence="3">AWRI1</strain>
        <tissue evidence="3">Single Adult Female</tissue>
    </source>
</reference>
<evidence type="ECO:0000256" key="1">
    <source>
        <dbReference type="SAM" id="MobiDB-lite"/>
    </source>
</evidence>
<dbReference type="AlphaFoldDB" id="A0AAN9T947"/>
<dbReference type="PANTHER" id="PTHR46556">
    <property type="entry name" value="PLECKSTRIN HOMOLOGY DOMAIN-CONTAINING FAMILY M MEMBER 2"/>
    <property type="match status" value="1"/>
</dbReference>
<name>A0AAN9T947_9HEMI</name>
<feature type="compositionally biased region" description="Low complexity" evidence="1">
    <location>
        <begin position="91"/>
        <end position="104"/>
    </location>
</feature>